<dbReference type="EMBL" id="BDOR01000027">
    <property type="protein sequence ID" value="GBF03331.1"/>
    <property type="molecule type" value="Genomic_DNA"/>
</dbReference>
<accession>A0ABQ0NE29</accession>
<reference evidence="1 2" key="1">
    <citation type="submission" date="2017-04" db="EMBL/GenBank/DDBJ databases">
        <title>In vitro and in silico characterization of Lactobacillus paraplantarum D2-1, a starter culture for soymilk fermentation.</title>
        <authorList>
            <person name="Endo A."/>
            <person name="Sasaki F."/>
            <person name="Maeno S."/>
            <person name="Kanesaki Y."/>
            <person name="Kubota E."/>
            <person name="Torres G.A."/>
            <person name="Tomita S."/>
            <person name="Nakagawa J."/>
        </authorList>
    </citation>
    <scope>NUCLEOTIDE SEQUENCE [LARGE SCALE GENOMIC DNA]</scope>
    <source>
        <strain evidence="1 2">D2-1</strain>
    </source>
</reference>
<proteinExistence type="predicted"/>
<name>A0ABQ0NE29_9LACO</name>
<comment type="caution">
    <text evidence="1">The sequence shown here is derived from an EMBL/GenBank/DDBJ whole genome shotgun (WGS) entry which is preliminary data.</text>
</comment>
<gene>
    <name evidence="1" type="ORF">LPPLD21_02899</name>
</gene>
<dbReference type="Proteomes" id="UP000236162">
    <property type="component" value="Unassembled WGS sequence"/>
</dbReference>
<evidence type="ECO:0000313" key="1">
    <source>
        <dbReference type="EMBL" id="GBF03331.1"/>
    </source>
</evidence>
<keyword evidence="2" id="KW-1185">Reference proteome</keyword>
<sequence>MGSENLKTATQLLQQYTFEPVKPKLRVEQHSLAIQHQDRAIPFGHFKIRLKNINSQQSYLLELKQALQLTTATGLQLRSRLHGVHVQHARHLVPSSYHILASLTIKATPQASHGFVHKQVHAAYSVPVTGYYAQNLPTQVPLYIFTDNHQLAINQRALATLFLKEFQSQALNKVG</sequence>
<organism evidence="1 2">
    <name type="scientific">Lactiplantibacillus paraplantarum</name>
    <dbReference type="NCBI Taxonomy" id="60520"/>
    <lineage>
        <taxon>Bacteria</taxon>
        <taxon>Bacillati</taxon>
        <taxon>Bacillota</taxon>
        <taxon>Bacilli</taxon>
        <taxon>Lactobacillales</taxon>
        <taxon>Lactobacillaceae</taxon>
        <taxon>Lactiplantibacillus</taxon>
    </lineage>
</organism>
<evidence type="ECO:0000313" key="2">
    <source>
        <dbReference type="Proteomes" id="UP000236162"/>
    </source>
</evidence>
<protein>
    <submittedName>
        <fullName evidence="1">Uncharacterized protein</fullName>
    </submittedName>
</protein>